<feature type="compositionally biased region" description="Low complexity" evidence="1">
    <location>
        <begin position="49"/>
        <end position="61"/>
    </location>
</feature>
<dbReference type="PROSITE" id="PS51257">
    <property type="entry name" value="PROKAR_LIPOPROTEIN"/>
    <property type="match status" value="1"/>
</dbReference>
<gene>
    <name evidence="3" type="ORF">SAMEA4535761_02253</name>
</gene>
<feature type="chain" id="PRO_5038775467" evidence="2">
    <location>
        <begin position="22"/>
        <end position="159"/>
    </location>
</feature>
<name>A0A240AQE9_9CORY</name>
<organism evidence="3 4">
    <name type="scientific">Corynebacterium imitans</name>
    <dbReference type="NCBI Taxonomy" id="156978"/>
    <lineage>
        <taxon>Bacteria</taxon>
        <taxon>Bacillati</taxon>
        <taxon>Actinomycetota</taxon>
        <taxon>Actinomycetes</taxon>
        <taxon>Mycobacteriales</taxon>
        <taxon>Corynebacteriaceae</taxon>
        <taxon>Corynebacterium</taxon>
    </lineage>
</organism>
<evidence type="ECO:0000256" key="2">
    <source>
        <dbReference type="SAM" id="SignalP"/>
    </source>
</evidence>
<dbReference type="OrthoDB" id="4427769at2"/>
<sequence length="159" mass="16468">MKRLKAALCLTTLACTLTACSGSTTVEGDDVTPAESVTSETSAAKDAGSEASTSESTRSSALPANTAPRDQPAQEVTVAPEQSSGFSPEEEAYLQQLSERGLNIEGVEDQLTATGRTVCADDTVTRDAVAGQLVEQRRTDMDPAALGTLIADTARANLC</sequence>
<feature type="region of interest" description="Disordered" evidence="1">
    <location>
        <begin position="22"/>
        <end position="93"/>
    </location>
</feature>
<evidence type="ECO:0000313" key="3">
    <source>
        <dbReference type="EMBL" id="SNV85088.1"/>
    </source>
</evidence>
<feature type="signal peptide" evidence="2">
    <location>
        <begin position="1"/>
        <end position="21"/>
    </location>
</feature>
<dbReference type="EMBL" id="LT906467">
    <property type="protein sequence ID" value="SNV85088.1"/>
    <property type="molecule type" value="Genomic_DNA"/>
</dbReference>
<dbReference type="Proteomes" id="UP000215374">
    <property type="component" value="Chromosome 1"/>
</dbReference>
<accession>A0A240AQE9</accession>
<reference evidence="3 4" key="1">
    <citation type="submission" date="2017-06" db="EMBL/GenBank/DDBJ databases">
        <authorList>
            <consortium name="Pathogen Informatics"/>
        </authorList>
    </citation>
    <scope>NUCLEOTIDE SEQUENCE [LARGE SCALE GENOMIC DNA]</scope>
    <source>
        <strain evidence="3 4">NCTC13015</strain>
    </source>
</reference>
<evidence type="ECO:0000256" key="1">
    <source>
        <dbReference type="SAM" id="MobiDB-lite"/>
    </source>
</evidence>
<proteinExistence type="predicted"/>
<evidence type="ECO:0000313" key="4">
    <source>
        <dbReference type="Proteomes" id="UP000215374"/>
    </source>
</evidence>
<dbReference type="AlphaFoldDB" id="A0A240AQE9"/>
<keyword evidence="2" id="KW-0732">Signal</keyword>
<protein>
    <submittedName>
        <fullName evidence="3">Putative secreted protein</fullName>
    </submittedName>
</protein>
<dbReference type="RefSeq" id="WP_051904960.1">
    <property type="nucleotide sequence ID" value="NZ_CP009211.1"/>
</dbReference>